<dbReference type="EMBL" id="GBRH01272849">
    <property type="protein sequence ID" value="JAD25046.1"/>
    <property type="molecule type" value="Transcribed_RNA"/>
</dbReference>
<accession>A0A0A8YGS4</accession>
<dbReference type="AlphaFoldDB" id="A0A0A8YGS4"/>
<reference evidence="2" key="2">
    <citation type="journal article" date="2015" name="Data Brief">
        <title>Shoot transcriptome of the giant reed, Arundo donax.</title>
        <authorList>
            <person name="Barrero R.A."/>
            <person name="Guerrero F.D."/>
            <person name="Moolhuijzen P."/>
            <person name="Goolsby J.A."/>
            <person name="Tidwell J."/>
            <person name="Bellgard S.E."/>
            <person name="Bellgard M.I."/>
        </authorList>
    </citation>
    <scope>NUCLEOTIDE SEQUENCE</scope>
    <source>
        <tissue evidence="2">Shoot tissue taken approximately 20 cm above the soil surface</tissue>
    </source>
</reference>
<evidence type="ECO:0000256" key="1">
    <source>
        <dbReference type="SAM" id="MobiDB-lite"/>
    </source>
</evidence>
<evidence type="ECO:0000313" key="2">
    <source>
        <dbReference type="EMBL" id="JAD25046.1"/>
    </source>
</evidence>
<organism evidence="2">
    <name type="scientific">Arundo donax</name>
    <name type="common">Giant reed</name>
    <name type="synonym">Donax arundinaceus</name>
    <dbReference type="NCBI Taxonomy" id="35708"/>
    <lineage>
        <taxon>Eukaryota</taxon>
        <taxon>Viridiplantae</taxon>
        <taxon>Streptophyta</taxon>
        <taxon>Embryophyta</taxon>
        <taxon>Tracheophyta</taxon>
        <taxon>Spermatophyta</taxon>
        <taxon>Magnoliopsida</taxon>
        <taxon>Liliopsida</taxon>
        <taxon>Poales</taxon>
        <taxon>Poaceae</taxon>
        <taxon>PACMAD clade</taxon>
        <taxon>Arundinoideae</taxon>
        <taxon>Arundineae</taxon>
        <taxon>Arundo</taxon>
    </lineage>
</organism>
<feature type="compositionally biased region" description="Basic residues" evidence="1">
    <location>
        <begin position="1"/>
        <end position="12"/>
    </location>
</feature>
<protein>
    <submittedName>
        <fullName evidence="2">Uncharacterized protein</fullName>
    </submittedName>
</protein>
<sequence length="41" mass="4582">MPFLKKQKKTKKIRVEASRFDSAGAPHRSNLDDPPSPQSST</sequence>
<feature type="region of interest" description="Disordered" evidence="1">
    <location>
        <begin position="1"/>
        <end position="41"/>
    </location>
</feature>
<proteinExistence type="predicted"/>
<name>A0A0A8YGS4_ARUDO</name>
<reference evidence="2" key="1">
    <citation type="submission" date="2014-09" db="EMBL/GenBank/DDBJ databases">
        <authorList>
            <person name="Magalhaes I.L.F."/>
            <person name="Oliveira U."/>
            <person name="Santos F.R."/>
            <person name="Vidigal T.H.D.A."/>
            <person name="Brescovit A.D."/>
            <person name="Santos A.J."/>
        </authorList>
    </citation>
    <scope>NUCLEOTIDE SEQUENCE</scope>
    <source>
        <tissue evidence="2">Shoot tissue taken approximately 20 cm above the soil surface</tissue>
    </source>
</reference>